<protein>
    <recommendedName>
        <fullName evidence="3">Tranposon-transfer assisting protein</fullName>
    </recommendedName>
</protein>
<accession>A0A0E2HAY0</accession>
<name>A0A0E2HAY0_9FIRM</name>
<dbReference type="Gene3D" id="1.10.10.1850">
    <property type="entry name" value="Sporulation protein-like"/>
    <property type="match status" value="1"/>
</dbReference>
<dbReference type="RefSeq" id="WP_002576226.1">
    <property type="nucleotide sequence ID" value="NZ_KB851020.1"/>
</dbReference>
<comment type="caution">
    <text evidence="1">The sequence shown here is derived from an EMBL/GenBank/DDBJ whole genome shotgun (WGS) entry which is preliminary data.</text>
</comment>
<gene>
    <name evidence="1" type="ORF">HMPREF1090_02445</name>
</gene>
<dbReference type="Pfam" id="PF14203">
    <property type="entry name" value="TTRAP"/>
    <property type="match status" value="1"/>
</dbReference>
<dbReference type="EMBL" id="AGYR01000027">
    <property type="protein sequence ID" value="ENZ14030.1"/>
    <property type="molecule type" value="Genomic_DNA"/>
</dbReference>
<dbReference type="GeneID" id="98659043"/>
<dbReference type="AlphaFoldDB" id="A0A0E2HAY0"/>
<proteinExistence type="predicted"/>
<evidence type="ECO:0008006" key="3">
    <source>
        <dbReference type="Google" id="ProtNLM"/>
    </source>
</evidence>
<organism evidence="1 2">
    <name type="scientific">[Clostridium] clostridioforme 90A8</name>
    <dbReference type="NCBI Taxonomy" id="999408"/>
    <lineage>
        <taxon>Bacteria</taxon>
        <taxon>Bacillati</taxon>
        <taxon>Bacillota</taxon>
        <taxon>Clostridia</taxon>
        <taxon>Lachnospirales</taxon>
        <taxon>Lachnospiraceae</taxon>
        <taxon>Enterocloster</taxon>
    </lineage>
</organism>
<dbReference type="InterPro" id="IPR025468">
    <property type="entry name" value="TTRAP"/>
</dbReference>
<dbReference type="PATRIC" id="fig|999408.3.peg.2639"/>
<dbReference type="HOGENOM" id="CLU_195077_1_0_9"/>
<evidence type="ECO:0000313" key="1">
    <source>
        <dbReference type="EMBL" id="ENZ14030.1"/>
    </source>
</evidence>
<dbReference type="Proteomes" id="UP000013085">
    <property type="component" value="Unassembled WGS sequence"/>
</dbReference>
<dbReference type="InterPro" id="IPR041965">
    <property type="entry name" value="TTRAP_sf"/>
</dbReference>
<sequence>MGNFTFEEMNLMCIYNTGSRTGLIDSLREMRGELAPEETELRELTDSALGKLQAMSDAEFAELELYPDFDQ</sequence>
<evidence type="ECO:0000313" key="2">
    <source>
        <dbReference type="Proteomes" id="UP000013085"/>
    </source>
</evidence>
<reference evidence="1 2" key="1">
    <citation type="submission" date="2013-01" db="EMBL/GenBank/DDBJ databases">
        <title>The Genome Sequence of Clostridium clostridioforme 90A8.</title>
        <authorList>
            <consortium name="The Broad Institute Genome Sequencing Platform"/>
            <person name="Earl A."/>
            <person name="Ward D."/>
            <person name="Feldgarden M."/>
            <person name="Gevers D."/>
            <person name="Courvalin P."/>
            <person name="Lambert T."/>
            <person name="Walker B."/>
            <person name="Young S.K."/>
            <person name="Zeng Q."/>
            <person name="Gargeya S."/>
            <person name="Fitzgerald M."/>
            <person name="Haas B."/>
            <person name="Abouelleil A."/>
            <person name="Alvarado L."/>
            <person name="Arachchi H.M."/>
            <person name="Berlin A.M."/>
            <person name="Chapman S.B."/>
            <person name="Dewar J."/>
            <person name="Goldberg J."/>
            <person name="Griggs A."/>
            <person name="Gujja S."/>
            <person name="Hansen M."/>
            <person name="Howarth C."/>
            <person name="Imamovic A."/>
            <person name="Larimer J."/>
            <person name="McCowan C."/>
            <person name="Murphy C."/>
            <person name="Neiman D."/>
            <person name="Pearson M."/>
            <person name="Priest M."/>
            <person name="Roberts A."/>
            <person name="Saif S."/>
            <person name="Shea T."/>
            <person name="Sisk P."/>
            <person name="Sykes S."/>
            <person name="Wortman J."/>
            <person name="Nusbaum C."/>
            <person name="Birren B."/>
        </authorList>
    </citation>
    <scope>NUCLEOTIDE SEQUENCE [LARGE SCALE GENOMIC DNA]</scope>
    <source>
        <strain evidence="1 2">90A8</strain>
    </source>
</reference>